<accession>A0A0F5I5E5</accession>
<evidence type="ECO:0000313" key="2">
    <source>
        <dbReference type="Proteomes" id="UP000031563"/>
    </source>
</evidence>
<dbReference type="RefSeq" id="WP_040037313.1">
    <property type="nucleotide sequence ID" value="NZ_JWIQ02000008.1"/>
</dbReference>
<dbReference type="InterPro" id="IPR036102">
    <property type="entry name" value="OsmC/Ohrsf"/>
</dbReference>
<dbReference type="SUPFAM" id="SSF82784">
    <property type="entry name" value="OsmC-like"/>
    <property type="match status" value="1"/>
</dbReference>
<protein>
    <submittedName>
        <fullName evidence="1">OsmC/Ohr family protein</fullName>
    </submittedName>
</protein>
<dbReference type="EMBL" id="JWIR02000030">
    <property type="protein sequence ID" value="KKB40362.1"/>
    <property type="molecule type" value="Genomic_DNA"/>
</dbReference>
<dbReference type="STRING" id="1221996.QY95_01745"/>
<comment type="caution">
    <text evidence="1">The sequence shown here is derived from an EMBL/GenBank/DDBJ whole genome shotgun (WGS) entry which is preliminary data.</text>
</comment>
<dbReference type="PANTHER" id="PTHR34352:SF1">
    <property type="entry name" value="PROTEIN YHFA"/>
    <property type="match status" value="1"/>
</dbReference>
<gene>
    <name evidence="1" type="ORF">QY95_01745</name>
</gene>
<dbReference type="Proteomes" id="UP000031563">
    <property type="component" value="Unassembled WGS sequence"/>
</dbReference>
<dbReference type="Pfam" id="PF02566">
    <property type="entry name" value="OsmC"/>
    <property type="match status" value="1"/>
</dbReference>
<keyword evidence="2" id="KW-1185">Reference proteome</keyword>
<name>A0A0F5I5E5_BACTR</name>
<dbReference type="AlphaFoldDB" id="A0A0F5I5E5"/>
<proteinExistence type="predicted"/>
<reference evidence="1" key="1">
    <citation type="submission" date="2015-02" db="EMBL/GenBank/DDBJ databases">
        <title>Genome Assembly of Bacillaceae bacterium MTCC 8252.</title>
        <authorList>
            <person name="Verma A."/>
            <person name="Khatri I."/>
            <person name="Mual P."/>
            <person name="Subramanian S."/>
            <person name="Krishnamurthi S."/>
        </authorList>
    </citation>
    <scope>NUCLEOTIDE SEQUENCE [LARGE SCALE GENOMIC DNA]</scope>
    <source>
        <strain evidence="1">MTCC 8252</strain>
    </source>
</reference>
<evidence type="ECO:0000313" key="1">
    <source>
        <dbReference type="EMBL" id="KKB40362.1"/>
    </source>
</evidence>
<dbReference type="OrthoDB" id="13625at2"/>
<dbReference type="InterPro" id="IPR015946">
    <property type="entry name" value="KH_dom-like_a/b"/>
</dbReference>
<dbReference type="Gene3D" id="3.30.300.20">
    <property type="match status" value="1"/>
</dbReference>
<sequence>MKFQMKEGGFTTEFPYGRLDVSSDEAYGFRPYQLMVASIAVCSGGVLRKILAKQRMEVEDIQIEANVERNKEEADRIEKIEVHFLIKGKNLKEEKLKKAMDLTRKNCSMVQSVVPAIEVIETFEMIPAE</sequence>
<organism evidence="1 2">
    <name type="scientific">Bacillus thermotolerans</name>
    <name type="common">Quasibacillus thermotolerans</name>
    <dbReference type="NCBI Taxonomy" id="1221996"/>
    <lineage>
        <taxon>Bacteria</taxon>
        <taxon>Bacillati</taxon>
        <taxon>Bacillota</taxon>
        <taxon>Bacilli</taxon>
        <taxon>Bacillales</taxon>
        <taxon>Bacillaceae</taxon>
        <taxon>Bacillus</taxon>
    </lineage>
</organism>
<dbReference type="PANTHER" id="PTHR34352">
    <property type="entry name" value="PROTEIN YHFA"/>
    <property type="match status" value="1"/>
</dbReference>
<dbReference type="InterPro" id="IPR003718">
    <property type="entry name" value="OsmC/Ohr_fam"/>
</dbReference>